<dbReference type="Proteomes" id="UP000299102">
    <property type="component" value="Unassembled WGS sequence"/>
</dbReference>
<gene>
    <name evidence="2" type="ORF">EVAR_87012_1</name>
</gene>
<keyword evidence="3" id="KW-1185">Reference proteome</keyword>
<reference evidence="2 3" key="1">
    <citation type="journal article" date="2019" name="Commun. Biol.">
        <title>The bagworm genome reveals a unique fibroin gene that provides high tensile strength.</title>
        <authorList>
            <person name="Kono N."/>
            <person name="Nakamura H."/>
            <person name="Ohtoshi R."/>
            <person name="Tomita M."/>
            <person name="Numata K."/>
            <person name="Arakawa K."/>
        </authorList>
    </citation>
    <scope>NUCLEOTIDE SEQUENCE [LARGE SCALE GENOMIC DNA]</scope>
</reference>
<evidence type="ECO:0000313" key="2">
    <source>
        <dbReference type="EMBL" id="GBP46758.1"/>
    </source>
</evidence>
<proteinExistence type="predicted"/>
<protein>
    <submittedName>
        <fullName evidence="2">Uncharacterized protein</fullName>
    </submittedName>
</protein>
<feature type="compositionally biased region" description="Basic and acidic residues" evidence="1">
    <location>
        <begin position="51"/>
        <end position="70"/>
    </location>
</feature>
<evidence type="ECO:0000313" key="3">
    <source>
        <dbReference type="Proteomes" id="UP000299102"/>
    </source>
</evidence>
<comment type="caution">
    <text evidence="2">The sequence shown here is derived from an EMBL/GenBank/DDBJ whole genome shotgun (WGS) entry which is preliminary data.</text>
</comment>
<feature type="region of interest" description="Disordered" evidence="1">
    <location>
        <begin position="50"/>
        <end position="70"/>
    </location>
</feature>
<evidence type="ECO:0000256" key="1">
    <source>
        <dbReference type="SAM" id="MobiDB-lite"/>
    </source>
</evidence>
<sequence length="70" mass="7380">MRKKSISFTRRSLREFSQAMAAPPGAPFCFTRSGTPAPTAAAACGSSIPGAKHETMLAPDTRPKVANDET</sequence>
<name>A0A4C1W5Y5_EUMVA</name>
<dbReference type="AlphaFoldDB" id="A0A4C1W5Y5"/>
<dbReference type="EMBL" id="BGZK01000488">
    <property type="protein sequence ID" value="GBP46758.1"/>
    <property type="molecule type" value="Genomic_DNA"/>
</dbReference>
<accession>A0A4C1W5Y5</accession>
<organism evidence="2 3">
    <name type="scientific">Eumeta variegata</name>
    <name type="common">Bagworm moth</name>
    <name type="synonym">Eumeta japonica</name>
    <dbReference type="NCBI Taxonomy" id="151549"/>
    <lineage>
        <taxon>Eukaryota</taxon>
        <taxon>Metazoa</taxon>
        <taxon>Ecdysozoa</taxon>
        <taxon>Arthropoda</taxon>
        <taxon>Hexapoda</taxon>
        <taxon>Insecta</taxon>
        <taxon>Pterygota</taxon>
        <taxon>Neoptera</taxon>
        <taxon>Endopterygota</taxon>
        <taxon>Lepidoptera</taxon>
        <taxon>Glossata</taxon>
        <taxon>Ditrysia</taxon>
        <taxon>Tineoidea</taxon>
        <taxon>Psychidae</taxon>
        <taxon>Oiketicinae</taxon>
        <taxon>Eumeta</taxon>
    </lineage>
</organism>